<dbReference type="InterPro" id="IPR006352">
    <property type="entry name" value="GlmM_bact"/>
</dbReference>
<keyword evidence="4" id="KW-0288">FMN</keyword>
<evidence type="ECO:0000256" key="5">
    <source>
        <dbReference type="ARBA" id="ARBA00022723"/>
    </source>
</evidence>
<keyword evidence="6 8" id="KW-0460">Magnesium</keyword>
<feature type="binding site" evidence="8">
    <location>
        <position position="240"/>
    </location>
    <ligand>
        <name>Mg(2+)</name>
        <dbReference type="ChEBI" id="CHEBI:18420"/>
    </ligand>
</feature>
<dbReference type="InterPro" id="IPR005843">
    <property type="entry name" value="A-D-PHexomutase_C"/>
</dbReference>
<evidence type="ECO:0000256" key="1">
    <source>
        <dbReference type="ARBA" id="ARBA00010231"/>
    </source>
</evidence>
<keyword evidence="7 8" id="KW-0413">Isomerase</keyword>
<dbReference type="GO" id="GO:0000287">
    <property type="term" value="F:magnesium ion binding"/>
    <property type="evidence" value="ECO:0007669"/>
    <property type="project" value="UniProtKB-UniRule"/>
</dbReference>
<dbReference type="PROSITE" id="PS50902">
    <property type="entry name" value="FLAVODOXIN_LIKE"/>
    <property type="match status" value="1"/>
</dbReference>
<feature type="domain" description="Flavodoxin-like" evidence="11">
    <location>
        <begin position="420"/>
        <end position="448"/>
    </location>
</feature>
<comment type="cofactor">
    <cofactor evidence="8">
        <name>Mg(2+)</name>
        <dbReference type="ChEBI" id="CHEBI:18420"/>
    </cofactor>
    <text evidence="8">Binds 1 Mg(2+) ion per subunit.</text>
</comment>
<dbReference type="CDD" id="cd05802">
    <property type="entry name" value="GlmM"/>
    <property type="match status" value="1"/>
</dbReference>
<feature type="modified residue" description="Phosphoserine" evidence="8">
    <location>
        <position position="101"/>
    </location>
</feature>
<evidence type="ECO:0000313" key="13">
    <source>
        <dbReference type="Proteomes" id="UP001359886"/>
    </source>
</evidence>
<evidence type="ECO:0000256" key="10">
    <source>
        <dbReference type="RuleBase" id="RU004327"/>
    </source>
</evidence>
<evidence type="ECO:0000256" key="8">
    <source>
        <dbReference type="HAMAP-Rule" id="MF_01554"/>
    </source>
</evidence>
<dbReference type="Gene3D" id="3.40.120.10">
    <property type="entry name" value="Alpha-D-Glucose-1,6-Bisphosphate, subunit A, domain 3"/>
    <property type="match status" value="3"/>
</dbReference>
<comment type="PTM">
    <text evidence="8">Activated by phosphorylation.</text>
</comment>
<name>A0AAW9RF43_9GAMM</name>
<dbReference type="Pfam" id="PF00408">
    <property type="entry name" value="PGM_PMM_IV"/>
    <property type="match status" value="1"/>
</dbReference>
<keyword evidence="13" id="KW-1185">Reference proteome</keyword>
<feature type="binding site" description="via phosphate group" evidence="8">
    <location>
        <position position="101"/>
    </location>
    <ligand>
        <name>Mg(2+)</name>
        <dbReference type="ChEBI" id="CHEBI:18420"/>
    </ligand>
</feature>
<dbReference type="FunFam" id="3.40.120.10:FF:000003">
    <property type="entry name" value="Phosphoglucosamine mutase"/>
    <property type="match status" value="1"/>
</dbReference>
<dbReference type="InterPro" id="IPR005845">
    <property type="entry name" value="A-D-PHexomutase_a/b/a-II"/>
</dbReference>
<dbReference type="AlphaFoldDB" id="A0AAW9RF43"/>
<dbReference type="GO" id="GO:0004615">
    <property type="term" value="F:phosphomannomutase activity"/>
    <property type="evidence" value="ECO:0007669"/>
    <property type="project" value="TreeGrafter"/>
</dbReference>
<dbReference type="GO" id="GO:0006048">
    <property type="term" value="P:UDP-N-acetylglucosamine biosynthetic process"/>
    <property type="evidence" value="ECO:0007669"/>
    <property type="project" value="TreeGrafter"/>
</dbReference>
<dbReference type="InterPro" id="IPR005846">
    <property type="entry name" value="A-D-PHexomutase_a/b/a-III"/>
</dbReference>
<dbReference type="PRINTS" id="PR00509">
    <property type="entry name" value="PGMPMM"/>
</dbReference>
<dbReference type="Pfam" id="PF02879">
    <property type="entry name" value="PGM_PMM_II"/>
    <property type="match status" value="1"/>
</dbReference>
<dbReference type="InterPro" id="IPR005841">
    <property type="entry name" value="Alpha-D-phosphohexomutase_SF"/>
</dbReference>
<keyword evidence="2 8" id="KW-0597">Phosphoprotein</keyword>
<dbReference type="EMBL" id="JAZHOG010000004">
    <property type="protein sequence ID" value="MEJ8567418.1"/>
    <property type="molecule type" value="Genomic_DNA"/>
</dbReference>
<dbReference type="EC" id="5.4.2.10" evidence="8 10"/>
<comment type="catalytic activity">
    <reaction evidence="8 10">
        <text>alpha-D-glucosamine 1-phosphate = D-glucosamine 6-phosphate</text>
        <dbReference type="Rhea" id="RHEA:23424"/>
        <dbReference type="ChEBI" id="CHEBI:58516"/>
        <dbReference type="ChEBI" id="CHEBI:58725"/>
        <dbReference type="EC" id="5.4.2.10"/>
    </reaction>
</comment>
<evidence type="ECO:0000256" key="2">
    <source>
        <dbReference type="ARBA" id="ARBA00022553"/>
    </source>
</evidence>
<dbReference type="SUPFAM" id="SSF53738">
    <property type="entry name" value="Phosphoglucomutase, first 3 domains"/>
    <property type="match status" value="3"/>
</dbReference>
<dbReference type="GO" id="GO:0009252">
    <property type="term" value="P:peptidoglycan biosynthetic process"/>
    <property type="evidence" value="ECO:0007669"/>
    <property type="project" value="UniProtKB-ARBA"/>
</dbReference>
<evidence type="ECO:0000256" key="3">
    <source>
        <dbReference type="ARBA" id="ARBA00022630"/>
    </source>
</evidence>
<accession>A0AAW9RF43</accession>
<dbReference type="InterPro" id="IPR050060">
    <property type="entry name" value="Phosphoglucosamine_mutase"/>
</dbReference>
<dbReference type="InterPro" id="IPR016055">
    <property type="entry name" value="A-D-PHexomutase_a/b/a-I/II/III"/>
</dbReference>
<sequence length="448" mass="47688">MSRTYFGTDGVRGRVGEPPITADFMLRLGRAAGVVLARNERRSVVIGKDTRISGYMFESALEAGLAAAGANVLLLGPMPTPAIAYLTRTLYACAGIVISASHNPYQDNGIKFFSADGEKFSDEQERAIEEELERPFTTVESSRLGKASRVDDAAGRYIEFCKGTTPFGTSLGGMRIVLDCANGATYRVAPAVLEELGADVRTLGDDPDGMNINRDCGSTHPAAMLKGVSDTGADVGIALDGDGDRVVMADADGNLVDGDQLLYIMAVARQNAGQLDGGVVGTVMSNFGLELALRECGIPFERTPVGDRHIHRALTANGWKLGGEASGHILCLDRTSTGDGIISALQVLEVMVRSGKSLAELADGFEKFPQTMINVPVAPEARGRFEESGRIRDAVRDVEARLNGKGRVILRPSGTEPLIRVTLEGSDSGEVERLARELADTVKQELQG</sequence>
<proteinExistence type="inferred from homology"/>
<evidence type="ECO:0000259" key="11">
    <source>
        <dbReference type="PROSITE" id="PS50902"/>
    </source>
</evidence>
<protein>
    <recommendedName>
        <fullName evidence="8 10">Phosphoglucosamine mutase</fullName>
        <ecNumber evidence="8 10">5.4.2.10</ecNumber>
    </recommendedName>
</protein>
<evidence type="ECO:0000256" key="6">
    <source>
        <dbReference type="ARBA" id="ARBA00022842"/>
    </source>
</evidence>
<dbReference type="SUPFAM" id="SSF55957">
    <property type="entry name" value="Phosphoglucomutase, C-terminal domain"/>
    <property type="match status" value="1"/>
</dbReference>
<dbReference type="FunFam" id="3.30.310.50:FF:000001">
    <property type="entry name" value="Phosphoglucosamine mutase"/>
    <property type="match status" value="1"/>
</dbReference>
<dbReference type="HAMAP" id="MF_01554_B">
    <property type="entry name" value="GlmM_B"/>
    <property type="match status" value="1"/>
</dbReference>
<evidence type="ECO:0000256" key="9">
    <source>
        <dbReference type="RuleBase" id="RU004326"/>
    </source>
</evidence>
<dbReference type="Pfam" id="PF02878">
    <property type="entry name" value="PGM_PMM_I"/>
    <property type="match status" value="1"/>
</dbReference>
<dbReference type="PANTHER" id="PTHR42946:SF1">
    <property type="entry name" value="PHOSPHOGLUCOMUTASE (ALPHA-D-GLUCOSE-1,6-BISPHOSPHATE-DEPENDENT)"/>
    <property type="match status" value="1"/>
</dbReference>
<dbReference type="NCBIfam" id="NF008139">
    <property type="entry name" value="PRK10887.1"/>
    <property type="match status" value="1"/>
</dbReference>
<dbReference type="InterPro" id="IPR016066">
    <property type="entry name" value="A-D-PHexomutase_CS"/>
</dbReference>
<dbReference type="GO" id="GO:0005975">
    <property type="term" value="P:carbohydrate metabolic process"/>
    <property type="evidence" value="ECO:0007669"/>
    <property type="project" value="InterPro"/>
</dbReference>
<comment type="similarity">
    <text evidence="1 8 9">Belongs to the phosphohexose mutase family.</text>
</comment>
<dbReference type="RefSeq" id="WP_354694740.1">
    <property type="nucleotide sequence ID" value="NZ_JAZHOG010000004.1"/>
</dbReference>
<evidence type="ECO:0000256" key="4">
    <source>
        <dbReference type="ARBA" id="ARBA00022643"/>
    </source>
</evidence>
<feature type="binding site" evidence="8">
    <location>
        <position position="242"/>
    </location>
    <ligand>
        <name>Mg(2+)</name>
        <dbReference type="ChEBI" id="CHEBI:18420"/>
    </ligand>
</feature>
<dbReference type="Pfam" id="PF02880">
    <property type="entry name" value="PGM_PMM_III"/>
    <property type="match status" value="1"/>
</dbReference>
<dbReference type="NCBIfam" id="TIGR01455">
    <property type="entry name" value="glmM"/>
    <property type="match status" value="1"/>
</dbReference>
<dbReference type="GO" id="GO:0005829">
    <property type="term" value="C:cytosol"/>
    <property type="evidence" value="ECO:0007669"/>
    <property type="project" value="TreeGrafter"/>
</dbReference>
<organism evidence="12 13">
    <name type="scientific">Elongatibacter sediminis</name>
    <dbReference type="NCBI Taxonomy" id="3119006"/>
    <lineage>
        <taxon>Bacteria</taxon>
        <taxon>Pseudomonadati</taxon>
        <taxon>Pseudomonadota</taxon>
        <taxon>Gammaproteobacteria</taxon>
        <taxon>Chromatiales</taxon>
        <taxon>Wenzhouxiangellaceae</taxon>
        <taxon>Elongatibacter</taxon>
    </lineage>
</organism>
<dbReference type="InterPro" id="IPR008254">
    <property type="entry name" value="Flavodoxin/NO_synth"/>
</dbReference>
<comment type="function">
    <text evidence="8 10">Catalyzes the conversion of glucosamine-6-phosphate to glucosamine-1-phosphate.</text>
</comment>
<feature type="active site" description="Phosphoserine intermediate" evidence="8">
    <location>
        <position position="101"/>
    </location>
</feature>
<dbReference type="Proteomes" id="UP001359886">
    <property type="component" value="Unassembled WGS sequence"/>
</dbReference>
<dbReference type="PROSITE" id="PS00710">
    <property type="entry name" value="PGM_PMM"/>
    <property type="match status" value="1"/>
</dbReference>
<keyword evidence="3" id="KW-0285">Flavoprotein</keyword>
<dbReference type="PANTHER" id="PTHR42946">
    <property type="entry name" value="PHOSPHOHEXOSE MUTASE"/>
    <property type="match status" value="1"/>
</dbReference>
<dbReference type="GO" id="GO:0008966">
    <property type="term" value="F:phosphoglucosamine mutase activity"/>
    <property type="evidence" value="ECO:0007669"/>
    <property type="project" value="UniProtKB-UniRule"/>
</dbReference>
<dbReference type="InterPro" id="IPR005844">
    <property type="entry name" value="A-D-PHexomutase_a/b/a-I"/>
</dbReference>
<dbReference type="GO" id="GO:0010181">
    <property type="term" value="F:FMN binding"/>
    <property type="evidence" value="ECO:0007669"/>
    <property type="project" value="InterPro"/>
</dbReference>
<dbReference type="Gene3D" id="3.30.310.50">
    <property type="entry name" value="Alpha-D-phosphohexomutase, C-terminal domain"/>
    <property type="match status" value="1"/>
</dbReference>
<feature type="binding site" evidence="8">
    <location>
        <position position="244"/>
    </location>
    <ligand>
        <name>Mg(2+)</name>
        <dbReference type="ChEBI" id="CHEBI:18420"/>
    </ligand>
</feature>
<dbReference type="InterPro" id="IPR036900">
    <property type="entry name" value="A-D-PHexomutase_C_sf"/>
</dbReference>
<evidence type="ECO:0000313" key="12">
    <source>
        <dbReference type="EMBL" id="MEJ8567418.1"/>
    </source>
</evidence>
<dbReference type="FunFam" id="3.40.120.10:FF:000001">
    <property type="entry name" value="Phosphoglucosamine mutase"/>
    <property type="match status" value="1"/>
</dbReference>
<gene>
    <name evidence="8 12" type="primary">glmM</name>
    <name evidence="12" type="ORF">V3330_07235</name>
</gene>
<comment type="caution">
    <text evidence="12">The sequence shown here is derived from an EMBL/GenBank/DDBJ whole genome shotgun (WGS) entry which is preliminary data.</text>
</comment>
<evidence type="ECO:0000256" key="7">
    <source>
        <dbReference type="ARBA" id="ARBA00023235"/>
    </source>
</evidence>
<keyword evidence="5 8" id="KW-0479">Metal-binding</keyword>
<reference evidence="12 13" key="1">
    <citation type="submission" date="2024-02" db="EMBL/GenBank/DDBJ databases">
        <title>A novel Wenzhouxiangellaceae bacterium, isolated from coastal sediments.</title>
        <authorList>
            <person name="Du Z.-J."/>
            <person name="Ye Y.-Q."/>
            <person name="Zhang X.-Y."/>
        </authorList>
    </citation>
    <scope>NUCLEOTIDE SEQUENCE [LARGE SCALE GENOMIC DNA]</scope>
    <source>
        <strain evidence="12 13">CH-27</strain>
    </source>
</reference>